<feature type="transmembrane region" description="Helical" evidence="1">
    <location>
        <begin position="120"/>
        <end position="140"/>
    </location>
</feature>
<name>A0A922FS80_CARIL</name>
<evidence type="ECO:0000256" key="1">
    <source>
        <dbReference type="SAM" id="Phobius"/>
    </source>
</evidence>
<reference evidence="2" key="1">
    <citation type="submission" date="2021-01" db="EMBL/GenBank/DDBJ databases">
        <authorList>
            <person name="Lovell J.T."/>
            <person name="Bentley N."/>
            <person name="Bhattarai G."/>
            <person name="Jenkins J.W."/>
            <person name="Sreedasyam A."/>
            <person name="Alarcon Y."/>
            <person name="Bock C."/>
            <person name="Boston L."/>
            <person name="Carlson J."/>
            <person name="Cervantes K."/>
            <person name="Clermont K."/>
            <person name="Krom N."/>
            <person name="Kubenka K."/>
            <person name="Mamidi S."/>
            <person name="Mattison C."/>
            <person name="Monteros M."/>
            <person name="Pisani C."/>
            <person name="Plott C."/>
            <person name="Rajasekar S."/>
            <person name="Rhein H.S."/>
            <person name="Rohla C."/>
            <person name="Song M."/>
            <person name="Hilaire R.S."/>
            <person name="Shu S."/>
            <person name="Wells L."/>
            <person name="Wang X."/>
            <person name="Webber J."/>
            <person name="Heerema R.J."/>
            <person name="Klein P."/>
            <person name="Conner P."/>
            <person name="Grauke L."/>
            <person name="Grimwood J."/>
            <person name="Schmutz J."/>
            <person name="Randall J.J."/>
        </authorList>
    </citation>
    <scope>NUCLEOTIDE SEQUENCE</scope>
    <source>
        <tissue evidence="2">Leaf</tissue>
    </source>
</reference>
<dbReference type="Proteomes" id="UP000811246">
    <property type="component" value="Chromosome 2"/>
</dbReference>
<evidence type="ECO:0000313" key="2">
    <source>
        <dbReference type="EMBL" id="KAG6725800.1"/>
    </source>
</evidence>
<dbReference type="EMBL" id="CM031826">
    <property type="protein sequence ID" value="KAG6725800.1"/>
    <property type="molecule type" value="Genomic_DNA"/>
</dbReference>
<sequence length="143" mass="16573">MDIANTKDASIETLKRYWLINLRVSVLDISVGLYAADRVLRGSRKCTGVDDFDRRSLEVKSWSSSPQASPEQRFADMESSIHEAVLHCKRSTGLLMLYIFLFFFFFLFIYYYYFFLFGSLKQIILSNLTCLTVIVSVCLFSNK</sequence>
<dbReference type="AlphaFoldDB" id="A0A922FS80"/>
<keyword evidence="1" id="KW-0472">Membrane</keyword>
<gene>
    <name evidence="2" type="ORF">I3842_02G049100</name>
</gene>
<protein>
    <submittedName>
        <fullName evidence="2">Uncharacterized protein</fullName>
    </submittedName>
</protein>
<keyword evidence="1" id="KW-1133">Transmembrane helix</keyword>
<keyword evidence="1" id="KW-0812">Transmembrane</keyword>
<organism evidence="2 3">
    <name type="scientific">Carya illinoinensis</name>
    <name type="common">Pecan</name>
    <dbReference type="NCBI Taxonomy" id="32201"/>
    <lineage>
        <taxon>Eukaryota</taxon>
        <taxon>Viridiplantae</taxon>
        <taxon>Streptophyta</taxon>
        <taxon>Embryophyta</taxon>
        <taxon>Tracheophyta</taxon>
        <taxon>Spermatophyta</taxon>
        <taxon>Magnoliopsida</taxon>
        <taxon>eudicotyledons</taxon>
        <taxon>Gunneridae</taxon>
        <taxon>Pentapetalae</taxon>
        <taxon>rosids</taxon>
        <taxon>fabids</taxon>
        <taxon>Fagales</taxon>
        <taxon>Juglandaceae</taxon>
        <taxon>Carya</taxon>
    </lineage>
</organism>
<proteinExistence type="predicted"/>
<comment type="caution">
    <text evidence="2">The sequence shown here is derived from an EMBL/GenBank/DDBJ whole genome shotgun (WGS) entry which is preliminary data.</text>
</comment>
<feature type="transmembrane region" description="Helical" evidence="1">
    <location>
        <begin position="95"/>
        <end position="114"/>
    </location>
</feature>
<evidence type="ECO:0000313" key="3">
    <source>
        <dbReference type="Proteomes" id="UP000811246"/>
    </source>
</evidence>
<accession>A0A922FS80</accession>